<keyword evidence="1" id="KW-1185">Reference proteome</keyword>
<name>A0A915K8J1_ROMCU</name>
<evidence type="ECO:0000313" key="1">
    <source>
        <dbReference type="Proteomes" id="UP000887565"/>
    </source>
</evidence>
<proteinExistence type="predicted"/>
<protein>
    <submittedName>
        <fullName evidence="2">Uncharacterized protein</fullName>
    </submittedName>
</protein>
<dbReference type="WBParaSite" id="nRc.2.0.1.t35006-RA">
    <property type="protein sequence ID" value="nRc.2.0.1.t35006-RA"/>
    <property type="gene ID" value="nRc.2.0.1.g35006"/>
</dbReference>
<accession>A0A915K8J1</accession>
<dbReference type="AlphaFoldDB" id="A0A915K8J1"/>
<sequence>MCVPVDHWKLVVFDSTAVPAALVLKPCCVDRLPLAGISNNVFLFLVKTPNALCTLGCLRLGVASTLAAFFVLGCDFSLLFDGTAVAPAAAVVVDAPTSSKLTPVVATS</sequence>
<dbReference type="Proteomes" id="UP000887565">
    <property type="component" value="Unplaced"/>
</dbReference>
<organism evidence="1 2">
    <name type="scientific">Romanomermis culicivorax</name>
    <name type="common">Nematode worm</name>
    <dbReference type="NCBI Taxonomy" id="13658"/>
    <lineage>
        <taxon>Eukaryota</taxon>
        <taxon>Metazoa</taxon>
        <taxon>Ecdysozoa</taxon>
        <taxon>Nematoda</taxon>
        <taxon>Enoplea</taxon>
        <taxon>Dorylaimia</taxon>
        <taxon>Mermithida</taxon>
        <taxon>Mermithoidea</taxon>
        <taxon>Mermithidae</taxon>
        <taxon>Romanomermis</taxon>
    </lineage>
</organism>
<reference evidence="2" key="1">
    <citation type="submission" date="2022-11" db="UniProtKB">
        <authorList>
            <consortium name="WormBaseParasite"/>
        </authorList>
    </citation>
    <scope>IDENTIFICATION</scope>
</reference>
<evidence type="ECO:0000313" key="2">
    <source>
        <dbReference type="WBParaSite" id="nRc.2.0.1.t35006-RA"/>
    </source>
</evidence>